<comment type="caution">
    <text evidence="4">The sequence shown here is derived from an EMBL/GenBank/DDBJ whole genome shotgun (WGS) entry which is preliminary data.</text>
</comment>
<dbReference type="Pfam" id="PF00067">
    <property type="entry name" value="p450"/>
    <property type="match status" value="1"/>
</dbReference>
<keyword evidence="2" id="KW-0479">Metal-binding</keyword>
<dbReference type="GO" id="GO:0016125">
    <property type="term" value="P:sterol metabolic process"/>
    <property type="evidence" value="ECO:0007669"/>
    <property type="project" value="TreeGrafter"/>
</dbReference>
<organism evidence="4 5">
    <name type="scientific">Rubroshorea leprosula</name>
    <dbReference type="NCBI Taxonomy" id="152421"/>
    <lineage>
        <taxon>Eukaryota</taxon>
        <taxon>Viridiplantae</taxon>
        <taxon>Streptophyta</taxon>
        <taxon>Embryophyta</taxon>
        <taxon>Tracheophyta</taxon>
        <taxon>Spermatophyta</taxon>
        <taxon>Magnoliopsida</taxon>
        <taxon>eudicotyledons</taxon>
        <taxon>Gunneridae</taxon>
        <taxon>Pentapetalae</taxon>
        <taxon>rosids</taxon>
        <taxon>malvids</taxon>
        <taxon>Malvales</taxon>
        <taxon>Dipterocarpaceae</taxon>
        <taxon>Rubroshorea</taxon>
    </lineage>
</organism>
<keyword evidence="5" id="KW-1185">Reference proteome</keyword>
<dbReference type="Gene3D" id="1.10.630.10">
    <property type="entry name" value="Cytochrome P450"/>
    <property type="match status" value="1"/>
</dbReference>
<accession>A0AAV5JWV9</accession>
<dbReference type="GO" id="GO:0005506">
    <property type="term" value="F:iron ion binding"/>
    <property type="evidence" value="ECO:0007669"/>
    <property type="project" value="InterPro"/>
</dbReference>
<sequence>MINTFKRVLEGVFKPAINLPGTKFSRAKEASLDIDEKEVVEAVRKKRMEMESGGKAVEKGGSTLPSNLVAAMIQGELLVYPEFHLGALQVISEYKRGLKKDFWFGAITITEEAVIDNLTLLVFAAHDTTSFAITFKILAQLQNGTLAFSTVKQIVKMTRNKAPDESLTMEDTKKMKYTWQVAWESMLLLPPIFGSFRKAVPTDIRILRIHHPQRMEGAVDDVRMGHITIQITSNILHYLIRAGLRTAGFLPTSFFPSDKGQGLVQVTNLQR</sequence>
<dbReference type="PANTHER" id="PTHR24286:SF221">
    <property type="entry name" value="TAXADIENE 5-ALPHA HYDROXYLASE"/>
    <property type="match status" value="1"/>
</dbReference>
<dbReference type="GO" id="GO:0004497">
    <property type="term" value="F:monooxygenase activity"/>
    <property type="evidence" value="ECO:0007669"/>
    <property type="project" value="InterPro"/>
</dbReference>
<gene>
    <name evidence="4" type="ORF">SLEP1_g27717</name>
</gene>
<dbReference type="EMBL" id="BPVZ01000047">
    <property type="protein sequence ID" value="GKV17181.1"/>
    <property type="molecule type" value="Genomic_DNA"/>
</dbReference>
<dbReference type="SUPFAM" id="SSF48264">
    <property type="entry name" value="Cytochrome P450"/>
    <property type="match status" value="1"/>
</dbReference>
<reference evidence="4 5" key="1">
    <citation type="journal article" date="2021" name="Commun. Biol.">
        <title>The genome of Shorea leprosula (Dipterocarpaceae) highlights the ecological relevance of drought in aseasonal tropical rainforests.</title>
        <authorList>
            <person name="Ng K.K.S."/>
            <person name="Kobayashi M.J."/>
            <person name="Fawcett J.A."/>
            <person name="Hatakeyama M."/>
            <person name="Paape T."/>
            <person name="Ng C.H."/>
            <person name="Ang C.C."/>
            <person name="Tnah L.H."/>
            <person name="Lee C.T."/>
            <person name="Nishiyama T."/>
            <person name="Sese J."/>
            <person name="O'Brien M.J."/>
            <person name="Copetti D."/>
            <person name="Mohd Noor M.I."/>
            <person name="Ong R.C."/>
            <person name="Putra M."/>
            <person name="Sireger I.Z."/>
            <person name="Indrioko S."/>
            <person name="Kosugi Y."/>
            <person name="Izuno A."/>
            <person name="Isagi Y."/>
            <person name="Lee S.L."/>
            <person name="Shimizu K.K."/>
        </authorList>
    </citation>
    <scope>NUCLEOTIDE SEQUENCE [LARGE SCALE GENOMIC DNA]</scope>
    <source>
        <strain evidence="4">214</strain>
    </source>
</reference>
<comment type="similarity">
    <text evidence="1">Belongs to the cytochrome P450 family.</text>
</comment>
<evidence type="ECO:0000313" key="5">
    <source>
        <dbReference type="Proteomes" id="UP001054252"/>
    </source>
</evidence>
<dbReference type="InterPro" id="IPR001128">
    <property type="entry name" value="Cyt_P450"/>
</dbReference>
<dbReference type="Proteomes" id="UP001054252">
    <property type="component" value="Unassembled WGS sequence"/>
</dbReference>
<dbReference type="AlphaFoldDB" id="A0AAV5JWV9"/>
<protein>
    <submittedName>
        <fullName evidence="4">Uncharacterized protein</fullName>
    </submittedName>
</protein>
<evidence type="ECO:0000256" key="3">
    <source>
        <dbReference type="ARBA" id="ARBA00023004"/>
    </source>
</evidence>
<keyword evidence="3" id="KW-0408">Iron</keyword>
<evidence type="ECO:0000256" key="2">
    <source>
        <dbReference type="ARBA" id="ARBA00022723"/>
    </source>
</evidence>
<evidence type="ECO:0000256" key="1">
    <source>
        <dbReference type="ARBA" id="ARBA00010617"/>
    </source>
</evidence>
<dbReference type="InterPro" id="IPR036396">
    <property type="entry name" value="Cyt_P450_sf"/>
</dbReference>
<dbReference type="GO" id="GO:0020037">
    <property type="term" value="F:heme binding"/>
    <property type="evidence" value="ECO:0007669"/>
    <property type="project" value="InterPro"/>
</dbReference>
<evidence type="ECO:0000313" key="4">
    <source>
        <dbReference type="EMBL" id="GKV17181.1"/>
    </source>
</evidence>
<dbReference type="GO" id="GO:0016705">
    <property type="term" value="F:oxidoreductase activity, acting on paired donors, with incorporation or reduction of molecular oxygen"/>
    <property type="evidence" value="ECO:0007669"/>
    <property type="project" value="InterPro"/>
</dbReference>
<proteinExistence type="inferred from homology"/>
<dbReference type="PANTHER" id="PTHR24286">
    <property type="entry name" value="CYTOCHROME P450 26"/>
    <property type="match status" value="1"/>
</dbReference>
<name>A0AAV5JWV9_9ROSI</name>